<protein>
    <submittedName>
        <fullName evidence="2">Uncharacterized protein</fullName>
    </submittedName>
</protein>
<dbReference type="EMBL" id="CAJFDH010000004">
    <property type="protein sequence ID" value="CAD5220975.1"/>
    <property type="molecule type" value="Genomic_DNA"/>
</dbReference>
<comment type="caution">
    <text evidence="2">The sequence shown here is derived from an EMBL/GenBank/DDBJ whole genome shotgun (WGS) entry which is preliminary data.</text>
</comment>
<dbReference type="EMBL" id="CAJFCW020000004">
    <property type="protein sequence ID" value="CAG9114390.1"/>
    <property type="molecule type" value="Genomic_DNA"/>
</dbReference>
<accession>A0A811KYP2</accession>
<dbReference type="Proteomes" id="UP000614601">
    <property type="component" value="Unassembled WGS sequence"/>
</dbReference>
<name>A0A811KYP2_9BILA</name>
<proteinExistence type="predicted"/>
<keyword evidence="1" id="KW-0732">Signal</keyword>
<keyword evidence="3" id="KW-1185">Reference proteome</keyword>
<gene>
    <name evidence="2" type="ORF">BOKJ2_LOCUS9213</name>
</gene>
<dbReference type="Proteomes" id="UP000783686">
    <property type="component" value="Unassembled WGS sequence"/>
</dbReference>
<organism evidence="2 3">
    <name type="scientific">Bursaphelenchus okinawaensis</name>
    <dbReference type="NCBI Taxonomy" id="465554"/>
    <lineage>
        <taxon>Eukaryota</taxon>
        <taxon>Metazoa</taxon>
        <taxon>Ecdysozoa</taxon>
        <taxon>Nematoda</taxon>
        <taxon>Chromadorea</taxon>
        <taxon>Rhabditida</taxon>
        <taxon>Tylenchina</taxon>
        <taxon>Tylenchomorpha</taxon>
        <taxon>Aphelenchoidea</taxon>
        <taxon>Aphelenchoididae</taxon>
        <taxon>Bursaphelenchus</taxon>
    </lineage>
</organism>
<dbReference type="AlphaFoldDB" id="A0A811KYP2"/>
<evidence type="ECO:0000313" key="3">
    <source>
        <dbReference type="Proteomes" id="UP000614601"/>
    </source>
</evidence>
<evidence type="ECO:0000256" key="1">
    <source>
        <dbReference type="SAM" id="SignalP"/>
    </source>
</evidence>
<feature type="signal peptide" evidence="1">
    <location>
        <begin position="1"/>
        <end position="17"/>
    </location>
</feature>
<feature type="chain" id="PRO_5036221190" evidence="1">
    <location>
        <begin position="18"/>
        <end position="193"/>
    </location>
</feature>
<sequence>MIKLVTALLVVVAHASALDYDQNGGKVSLTIGEAAKIDLKFQLSVRTSSLIVFGPECKDVGSCTRNGHPFYDAAKDKHTLTDGKDQLDIYKTKTATNVTVNIGDKTVLHDVSVIFAPVEEKTKNDTYLYDALLGLETGSGSAFDKLVSSYDNKHLLIVPKDQDDKDSKPQALLGSEPKKACGEFTLVDSTTNF</sequence>
<reference evidence="2" key="1">
    <citation type="submission" date="2020-09" db="EMBL/GenBank/DDBJ databases">
        <authorList>
            <person name="Kikuchi T."/>
        </authorList>
    </citation>
    <scope>NUCLEOTIDE SEQUENCE</scope>
    <source>
        <strain evidence="2">SH1</strain>
    </source>
</reference>
<evidence type="ECO:0000313" key="2">
    <source>
        <dbReference type="EMBL" id="CAD5220975.1"/>
    </source>
</evidence>